<proteinExistence type="predicted"/>
<evidence type="ECO:0000313" key="3">
    <source>
        <dbReference type="Proteomes" id="UP000254266"/>
    </source>
</evidence>
<dbReference type="SMART" id="SM00260">
    <property type="entry name" value="CheW"/>
    <property type="match status" value="1"/>
</dbReference>
<protein>
    <submittedName>
        <fullName evidence="2">Chemotaxis protein CheW</fullName>
    </submittedName>
</protein>
<dbReference type="Proteomes" id="UP000254266">
    <property type="component" value="Unassembled WGS sequence"/>
</dbReference>
<name>A0A370DMZ7_9GAMM</name>
<accession>A0A370DMZ7</accession>
<dbReference type="InterPro" id="IPR036061">
    <property type="entry name" value="CheW-like_dom_sf"/>
</dbReference>
<reference evidence="2 3" key="1">
    <citation type="journal article" date="2018" name="ISME J.">
        <title>Endosymbiont genomes yield clues of tubeworm success.</title>
        <authorList>
            <person name="Li Y."/>
            <person name="Liles M.R."/>
            <person name="Halanych K.M."/>
        </authorList>
    </citation>
    <scope>NUCLEOTIDE SEQUENCE [LARGE SCALE GENOMIC DNA]</scope>
    <source>
        <strain evidence="2">A1464</strain>
    </source>
</reference>
<dbReference type="GO" id="GO:0005829">
    <property type="term" value="C:cytosol"/>
    <property type="evidence" value="ECO:0007669"/>
    <property type="project" value="TreeGrafter"/>
</dbReference>
<dbReference type="GO" id="GO:0006935">
    <property type="term" value="P:chemotaxis"/>
    <property type="evidence" value="ECO:0007669"/>
    <property type="project" value="InterPro"/>
</dbReference>
<sequence>MVETTDSIDLDSTEDASQFLTFKLSGEELAVPIMQVKEIIEYDELTNVPMVPEFIAGAINLRGSVVPVVNLAIKFGLEPCEITRRTCVIIMEIDIDGEHSVMGMLVDKVLQVIDIADENIDPAPSFGAQIRTDFIRGMAKLEDRFIIILAINKVLSVEEIAVVGNINDDGSSEVTVD</sequence>
<dbReference type="AlphaFoldDB" id="A0A370DMZ7"/>
<comment type="caution">
    <text evidence="2">The sequence shown here is derived from an EMBL/GenBank/DDBJ whole genome shotgun (WGS) entry which is preliminary data.</text>
</comment>
<dbReference type="InterPro" id="IPR002545">
    <property type="entry name" value="CheW-lke_dom"/>
</dbReference>
<dbReference type="EMBL" id="QFXC01000003">
    <property type="protein sequence ID" value="RDH85754.1"/>
    <property type="molecule type" value="Genomic_DNA"/>
</dbReference>
<dbReference type="PROSITE" id="PS50851">
    <property type="entry name" value="CHEW"/>
    <property type="match status" value="1"/>
</dbReference>
<organism evidence="2 3">
    <name type="scientific">endosymbiont of Galathealinum brachiosum</name>
    <dbReference type="NCBI Taxonomy" id="2200906"/>
    <lineage>
        <taxon>Bacteria</taxon>
        <taxon>Pseudomonadati</taxon>
        <taxon>Pseudomonadota</taxon>
        <taxon>Gammaproteobacteria</taxon>
        <taxon>sulfur-oxidizing symbionts</taxon>
    </lineage>
</organism>
<keyword evidence="3" id="KW-1185">Reference proteome</keyword>
<feature type="domain" description="CheW-like" evidence="1">
    <location>
        <begin position="16"/>
        <end position="160"/>
    </location>
</feature>
<gene>
    <name evidence="2" type="ORF">DIZ80_01850</name>
</gene>
<evidence type="ECO:0000313" key="2">
    <source>
        <dbReference type="EMBL" id="RDH85754.1"/>
    </source>
</evidence>
<dbReference type="PANTHER" id="PTHR22617:SF41">
    <property type="entry name" value="CHEMOTAXIS SIGNAL TRANSDUCTION SYSTEM ADAPTOR PROTEIN CHEW"/>
    <property type="match status" value="1"/>
</dbReference>
<dbReference type="PANTHER" id="PTHR22617">
    <property type="entry name" value="CHEMOTAXIS SENSOR HISTIDINE KINASE-RELATED"/>
    <property type="match status" value="1"/>
</dbReference>
<dbReference type="GO" id="GO:0007165">
    <property type="term" value="P:signal transduction"/>
    <property type="evidence" value="ECO:0007669"/>
    <property type="project" value="InterPro"/>
</dbReference>
<evidence type="ECO:0000259" key="1">
    <source>
        <dbReference type="PROSITE" id="PS50851"/>
    </source>
</evidence>
<dbReference type="Pfam" id="PF01584">
    <property type="entry name" value="CheW"/>
    <property type="match status" value="1"/>
</dbReference>
<dbReference type="Gene3D" id="2.40.50.180">
    <property type="entry name" value="CheA-289, Domain 4"/>
    <property type="match status" value="1"/>
</dbReference>
<dbReference type="SUPFAM" id="SSF50341">
    <property type="entry name" value="CheW-like"/>
    <property type="match status" value="1"/>
</dbReference>
<dbReference type="CDD" id="cd00732">
    <property type="entry name" value="CheW"/>
    <property type="match status" value="1"/>
</dbReference>
<dbReference type="InterPro" id="IPR039315">
    <property type="entry name" value="CheW"/>
</dbReference>
<dbReference type="Gene3D" id="2.30.30.40">
    <property type="entry name" value="SH3 Domains"/>
    <property type="match status" value="1"/>
</dbReference>